<evidence type="ECO:0000259" key="11">
    <source>
        <dbReference type="Pfam" id="PF03908"/>
    </source>
</evidence>
<keyword evidence="7" id="KW-0175">Coiled coil</keyword>
<dbReference type="Pfam" id="PF03908">
    <property type="entry name" value="Sec20"/>
    <property type="match status" value="1"/>
</dbReference>
<dbReference type="GO" id="GO:0005789">
    <property type="term" value="C:endoplasmic reticulum membrane"/>
    <property type="evidence" value="ECO:0007669"/>
    <property type="project" value="UniProtKB-SubCell"/>
</dbReference>
<comment type="similarity">
    <text evidence="9">Belongs to the SEC20 family.</text>
</comment>
<keyword evidence="5" id="KW-0931">ER-Golgi transport</keyword>
<accession>A0A0R3W2Q9</accession>
<evidence type="ECO:0000256" key="1">
    <source>
        <dbReference type="ARBA" id="ARBA00004163"/>
    </source>
</evidence>
<gene>
    <name evidence="12" type="ORF">TASK_LOCUS4139</name>
</gene>
<evidence type="ECO:0000256" key="8">
    <source>
        <dbReference type="ARBA" id="ARBA00023136"/>
    </source>
</evidence>
<comment type="subcellular location">
    <subcellularLocation>
        <location evidence="1">Endoplasmic reticulum membrane</location>
        <topology evidence="1">Single-pass type IV membrane protein</topology>
    </subcellularLocation>
</comment>
<evidence type="ECO:0000256" key="6">
    <source>
        <dbReference type="ARBA" id="ARBA00022989"/>
    </source>
</evidence>
<dbReference type="OrthoDB" id="46868at2759"/>
<reference evidence="12 13" key="2">
    <citation type="submission" date="2018-11" db="EMBL/GenBank/DDBJ databases">
        <authorList>
            <consortium name="Pathogen Informatics"/>
        </authorList>
    </citation>
    <scope>NUCLEOTIDE SEQUENCE [LARGE SCALE GENOMIC DNA]</scope>
</reference>
<dbReference type="InterPro" id="IPR056173">
    <property type="entry name" value="Sec20_C"/>
</dbReference>
<dbReference type="InterPro" id="IPR005606">
    <property type="entry name" value="Sec20"/>
</dbReference>
<keyword evidence="4" id="KW-0256">Endoplasmic reticulum</keyword>
<feature type="domain" description="Sec20 C-terminal" evidence="11">
    <location>
        <begin position="135"/>
        <end position="223"/>
    </location>
</feature>
<dbReference type="STRING" id="60517.A0A0R3W2Q9"/>
<dbReference type="WBParaSite" id="TASK_0000413801-mRNA-1">
    <property type="protein sequence ID" value="TASK_0000413801-mRNA-1"/>
    <property type="gene ID" value="TASK_0000413801"/>
</dbReference>
<dbReference type="GO" id="GO:0005484">
    <property type="term" value="F:SNAP receptor activity"/>
    <property type="evidence" value="ECO:0007669"/>
    <property type="project" value="InterPro"/>
</dbReference>
<keyword evidence="6 10" id="KW-1133">Transmembrane helix</keyword>
<organism evidence="14">
    <name type="scientific">Taenia asiatica</name>
    <name type="common">Asian tapeworm</name>
    <dbReference type="NCBI Taxonomy" id="60517"/>
    <lineage>
        <taxon>Eukaryota</taxon>
        <taxon>Metazoa</taxon>
        <taxon>Spiralia</taxon>
        <taxon>Lophotrochozoa</taxon>
        <taxon>Platyhelminthes</taxon>
        <taxon>Cestoda</taxon>
        <taxon>Eucestoda</taxon>
        <taxon>Cyclophyllidea</taxon>
        <taxon>Taeniidae</taxon>
        <taxon>Taenia</taxon>
    </lineage>
</organism>
<evidence type="ECO:0000256" key="4">
    <source>
        <dbReference type="ARBA" id="ARBA00022824"/>
    </source>
</evidence>
<dbReference type="PANTHER" id="PTHR12825:SF0">
    <property type="entry name" value="VESICLE TRANSPORT PROTEIN SEC20"/>
    <property type="match status" value="1"/>
</dbReference>
<keyword evidence="13" id="KW-1185">Reference proteome</keyword>
<name>A0A0R3W2Q9_TAEAS</name>
<evidence type="ECO:0000313" key="12">
    <source>
        <dbReference type="EMBL" id="VDK32932.1"/>
    </source>
</evidence>
<feature type="transmembrane region" description="Helical" evidence="10">
    <location>
        <begin position="198"/>
        <end position="220"/>
    </location>
</feature>
<keyword evidence="3 10" id="KW-0812">Transmembrane</keyword>
<dbReference type="AlphaFoldDB" id="A0A0R3W2Q9"/>
<evidence type="ECO:0000256" key="10">
    <source>
        <dbReference type="SAM" id="Phobius"/>
    </source>
</evidence>
<dbReference type="GO" id="GO:0006890">
    <property type="term" value="P:retrograde vesicle-mediated transport, Golgi to endoplasmic reticulum"/>
    <property type="evidence" value="ECO:0007669"/>
    <property type="project" value="InterPro"/>
</dbReference>
<evidence type="ECO:0000256" key="5">
    <source>
        <dbReference type="ARBA" id="ARBA00022892"/>
    </source>
</evidence>
<reference evidence="14" key="1">
    <citation type="submission" date="2017-02" db="UniProtKB">
        <authorList>
            <consortium name="WormBaseParasite"/>
        </authorList>
    </citation>
    <scope>IDENTIFICATION</scope>
</reference>
<proteinExistence type="inferred from homology"/>
<keyword evidence="2" id="KW-0813">Transport</keyword>
<evidence type="ECO:0000256" key="7">
    <source>
        <dbReference type="ARBA" id="ARBA00023054"/>
    </source>
</evidence>
<keyword evidence="8 10" id="KW-0472">Membrane</keyword>
<evidence type="ECO:0000256" key="9">
    <source>
        <dbReference type="ARBA" id="ARBA00037934"/>
    </source>
</evidence>
<dbReference type="GO" id="GO:0031201">
    <property type="term" value="C:SNARE complex"/>
    <property type="evidence" value="ECO:0007669"/>
    <property type="project" value="TreeGrafter"/>
</dbReference>
<evidence type="ECO:0000256" key="2">
    <source>
        <dbReference type="ARBA" id="ARBA00022448"/>
    </source>
</evidence>
<dbReference type="PANTHER" id="PTHR12825">
    <property type="entry name" value="BNIP1-RELATED"/>
    <property type="match status" value="1"/>
</dbReference>
<evidence type="ECO:0000313" key="14">
    <source>
        <dbReference type="WBParaSite" id="TASK_0000413801-mRNA-1"/>
    </source>
</evidence>
<sequence>MSTRLVYQRCVDECASIQDIITSILSIKDEPTNLIEKRKRFDALQSDARKRLSVLKSFIGKLDQMVNLTATPENRKKVEAIENQYASFLELYRKAIYTTNKSLEISERSALFFNPSRSPNFGGDGDFRDQLEASIQLTADMRLHARRLAEEVARGNANAELVDDSSNQVEGNLRELKDMGGQLKVSARLGGQLSRRRIIDCFIFIVVFGFFYLTCAHIVLKRLYFYRLFGK</sequence>
<evidence type="ECO:0000313" key="13">
    <source>
        <dbReference type="Proteomes" id="UP000282613"/>
    </source>
</evidence>
<dbReference type="EMBL" id="UYRS01018330">
    <property type="protein sequence ID" value="VDK32932.1"/>
    <property type="molecule type" value="Genomic_DNA"/>
</dbReference>
<evidence type="ECO:0000256" key="3">
    <source>
        <dbReference type="ARBA" id="ARBA00022692"/>
    </source>
</evidence>
<protein>
    <submittedName>
        <fullName evidence="14">Vesicle transport protein SEC20</fullName>
    </submittedName>
</protein>
<dbReference type="Proteomes" id="UP000282613">
    <property type="component" value="Unassembled WGS sequence"/>
</dbReference>